<comment type="cofactor">
    <cofactor evidence="1">
        <name>Zn(2+)</name>
        <dbReference type="ChEBI" id="CHEBI:29105"/>
    </cofactor>
</comment>
<keyword evidence="10" id="KW-0482">Metalloprotease</keyword>
<gene>
    <name evidence="14" type="ORF">QQ055_03870</name>
</gene>
<keyword evidence="7" id="KW-0378">Hydrolase</keyword>
<dbReference type="RefSeq" id="WP_284474922.1">
    <property type="nucleotide sequence ID" value="NZ_JASVEJ010000015.1"/>
</dbReference>
<evidence type="ECO:0000256" key="12">
    <source>
        <dbReference type="SAM" id="Phobius"/>
    </source>
</evidence>
<evidence type="ECO:0000256" key="5">
    <source>
        <dbReference type="ARBA" id="ARBA00022692"/>
    </source>
</evidence>
<keyword evidence="15" id="KW-1185">Reference proteome</keyword>
<evidence type="ECO:0000256" key="9">
    <source>
        <dbReference type="ARBA" id="ARBA00022989"/>
    </source>
</evidence>
<keyword evidence="8" id="KW-0862">Zinc</keyword>
<evidence type="ECO:0000256" key="3">
    <source>
        <dbReference type="ARBA" id="ARBA00007931"/>
    </source>
</evidence>
<feature type="transmembrane region" description="Helical" evidence="12">
    <location>
        <begin position="134"/>
        <end position="152"/>
    </location>
</feature>
<evidence type="ECO:0000256" key="2">
    <source>
        <dbReference type="ARBA" id="ARBA00004141"/>
    </source>
</evidence>
<evidence type="ECO:0000256" key="10">
    <source>
        <dbReference type="ARBA" id="ARBA00023049"/>
    </source>
</evidence>
<feature type="domain" description="Peptidase M50" evidence="13">
    <location>
        <begin position="126"/>
        <end position="184"/>
    </location>
</feature>
<comment type="similarity">
    <text evidence="3">Belongs to the peptidase M50B family.</text>
</comment>
<evidence type="ECO:0000256" key="8">
    <source>
        <dbReference type="ARBA" id="ARBA00022833"/>
    </source>
</evidence>
<feature type="transmembrane region" description="Helical" evidence="12">
    <location>
        <begin position="173"/>
        <end position="192"/>
    </location>
</feature>
<feature type="transmembrane region" description="Helical" evidence="12">
    <location>
        <begin position="94"/>
        <end position="122"/>
    </location>
</feature>
<dbReference type="PANTHER" id="PTHR39188">
    <property type="entry name" value="MEMBRANE-ASSOCIATED ZINC METALLOPROTEASE M50B"/>
    <property type="match status" value="1"/>
</dbReference>
<organism evidence="14 15">
    <name type="scientific">Geitlerinema calcuttense NRMC-F 0142</name>
    <dbReference type="NCBI Taxonomy" id="2922238"/>
    <lineage>
        <taxon>Bacteria</taxon>
        <taxon>Bacillati</taxon>
        <taxon>Cyanobacteriota</taxon>
        <taxon>Cyanophyceae</taxon>
        <taxon>Geitlerinematales</taxon>
        <taxon>Geitlerinemataceae</taxon>
        <taxon>Geitlerinema</taxon>
    </lineage>
</organism>
<evidence type="ECO:0000313" key="15">
    <source>
        <dbReference type="Proteomes" id="UP001230986"/>
    </source>
</evidence>
<dbReference type="GO" id="GO:0006508">
    <property type="term" value="P:proteolysis"/>
    <property type="evidence" value="ECO:0007669"/>
    <property type="project" value="UniProtKB-KW"/>
</dbReference>
<keyword evidence="6" id="KW-0479">Metal-binding</keyword>
<dbReference type="Proteomes" id="UP001230986">
    <property type="component" value="Unassembled WGS sequence"/>
</dbReference>
<dbReference type="PANTHER" id="PTHR39188:SF3">
    <property type="entry name" value="STAGE IV SPORULATION PROTEIN FB"/>
    <property type="match status" value="1"/>
</dbReference>
<evidence type="ECO:0000256" key="4">
    <source>
        <dbReference type="ARBA" id="ARBA00022670"/>
    </source>
</evidence>
<reference evidence="14 15" key="1">
    <citation type="submission" date="2023-06" db="EMBL/GenBank/DDBJ databases">
        <title>Whole genome sequence of Oscillatoria calcuttensis NRMC-F 0142.</title>
        <authorList>
            <person name="Shakena Fathima T."/>
            <person name="Muralitharan G."/>
            <person name="Thajuddin N."/>
        </authorList>
    </citation>
    <scope>NUCLEOTIDE SEQUENCE [LARGE SCALE GENOMIC DNA]</scope>
    <source>
        <strain evidence="14 15">NRMC-F 0142</strain>
    </source>
</reference>
<dbReference type="Pfam" id="PF02163">
    <property type="entry name" value="Peptidase_M50"/>
    <property type="match status" value="1"/>
</dbReference>
<keyword evidence="11 12" id="KW-0472">Membrane</keyword>
<dbReference type="GO" id="GO:0008233">
    <property type="term" value="F:peptidase activity"/>
    <property type="evidence" value="ECO:0007669"/>
    <property type="project" value="UniProtKB-KW"/>
</dbReference>
<name>A0ABT7LX67_9CYAN</name>
<keyword evidence="5 12" id="KW-0812">Transmembrane</keyword>
<evidence type="ECO:0000256" key="7">
    <source>
        <dbReference type="ARBA" id="ARBA00022801"/>
    </source>
</evidence>
<proteinExistence type="inferred from homology"/>
<evidence type="ECO:0000313" key="14">
    <source>
        <dbReference type="EMBL" id="MDL5056605.1"/>
    </source>
</evidence>
<evidence type="ECO:0000256" key="6">
    <source>
        <dbReference type="ARBA" id="ARBA00022723"/>
    </source>
</evidence>
<comment type="caution">
    <text evidence="14">The sequence shown here is derived from an EMBL/GenBank/DDBJ whole genome shotgun (WGS) entry which is preliminary data.</text>
</comment>
<dbReference type="EMBL" id="JASVEJ010000015">
    <property type="protein sequence ID" value="MDL5056605.1"/>
    <property type="molecule type" value="Genomic_DNA"/>
</dbReference>
<evidence type="ECO:0000256" key="11">
    <source>
        <dbReference type="ARBA" id="ARBA00023136"/>
    </source>
</evidence>
<evidence type="ECO:0000256" key="1">
    <source>
        <dbReference type="ARBA" id="ARBA00001947"/>
    </source>
</evidence>
<evidence type="ECO:0000259" key="13">
    <source>
        <dbReference type="Pfam" id="PF02163"/>
    </source>
</evidence>
<protein>
    <submittedName>
        <fullName evidence="14">Site-2 protease family protein</fullName>
    </submittedName>
</protein>
<keyword evidence="4 14" id="KW-0645">Protease</keyword>
<sequence>MSKASPLGMDFPICRIFGVQIRADITLVIIGGLYAYSFGGIKMGLIAFVMIFGSVLMHEFGHIFATRAVGGHSDMVVLWPFGGLAYTWVPPRPLANFIVTVCGPLVNLILLALGYGIAYAGLVSGAESLELLEFFIWINFLLMVFNLIPAFPMDGGRILQSILWPILGYRRSLMVSSMIGITVAVAVAVFWGLLRQNYLLMLMMLWLASYAWQIYKSAKSNGGEPG</sequence>
<comment type="subcellular location">
    <subcellularLocation>
        <location evidence="2">Membrane</location>
        <topology evidence="2">Multi-pass membrane protein</topology>
    </subcellularLocation>
</comment>
<keyword evidence="9 12" id="KW-1133">Transmembrane helix</keyword>
<dbReference type="InterPro" id="IPR008915">
    <property type="entry name" value="Peptidase_M50"/>
</dbReference>
<accession>A0ABT7LX67</accession>